<proteinExistence type="predicted"/>
<reference evidence="1" key="1">
    <citation type="submission" date="2014-12" db="EMBL/GenBank/DDBJ databases">
        <title>Insight into the proteome of Arion vulgaris.</title>
        <authorList>
            <person name="Aradska J."/>
            <person name="Bulat T."/>
            <person name="Smidak R."/>
            <person name="Sarate P."/>
            <person name="Gangsoo J."/>
            <person name="Sialana F."/>
            <person name="Bilban M."/>
            <person name="Lubec G."/>
        </authorList>
    </citation>
    <scope>NUCLEOTIDE SEQUENCE</scope>
    <source>
        <tissue evidence="1">Skin</tissue>
    </source>
</reference>
<gene>
    <name evidence="1" type="primary">ORF223494</name>
</gene>
<name>A0A0B7C574_9EUPU</name>
<feature type="non-terminal residue" evidence="1">
    <location>
        <position position="1"/>
    </location>
</feature>
<organism evidence="1">
    <name type="scientific">Arion vulgaris</name>
    <dbReference type="NCBI Taxonomy" id="1028688"/>
    <lineage>
        <taxon>Eukaryota</taxon>
        <taxon>Metazoa</taxon>
        <taxon>Spiralia</taxon>
        <taxon>Lophotrochozoa</taxon>
        <taxon>Mollusca</taxon>
        <taxon>Gastropoda</taxon>
        <taxon>Heterobranchia</taxon>
        <taxon>Euthyneura</taxon>
        <taxon>Panpulmonata</taxon>
        <taxon>Eupulmonata</taxon>
        <taxon>Stylommatophora</taxon>
        <taxon>Helicina</taxon>
        <taxon>Arionoidea</taxon>
        <taxon>Arionidae</taxon>
        <taxon>Arion</taxon>
    </lineage>
</organism>
<dbReference type="AlphaFoldDB" id="A0A0B7C574"/>
<dbReference type="EMBL" id="HACG01053482">
    <property type="protein sequence ID" value="CEL00353.1"/>
    <property type="molecule type" value="Transcribed_RNA"/>
</dbReference>
<sequence>GIWFTWAPSLDTPGFARCPVSWLWKEKHLKSFPMYPLRSPREQRCGGLLEKKFCRSERDVVGGGLAEIRLGSSG</sequence>
<accession>A0A0B7C574</accession>
<protein>
    <submittedName>
        <fullName evidence="1">Uncharacterized protein</fullName>
    </submittedName>
</protein>
<evidence type="ECO:0000313" key="1">
    <source>
        <dbReference type="EMBL" id="CEL00353.1"/>
    </source>
</evidence>